<dbReference type="InterPro" id="IPR000581">
    <property type="entry name" value="ILV_EDD_N"/>
</dbReference>
<keyword evidence="9 15" id="KW-0456">Lyase</keyword>
<name>Q0FK18_SALBH</name>
<dbReference type="GO" id="GO:0004160">
    <property type="term" value="F:dihydroxy-acid dehydratase activity"/>
    <property type="evidence" value="ECO:0007669"/>
    <property type="project" value="UniProtKB-UniRule"/>
</dbReference>
<evidence type="ECO:0000256" key="9">
    <source>
        <dbReference type="ARBA" id="ARBA00023239"/>
    </source>
</evidence>
<sequence length="609" mass="65279">MPAYRSRTTTHGRNMAGARGLWRATGMTDGDWNKPIIAIVNSFTQFVPGHVHLKDLGQMVAREVEKAGGVAKEFNTIAVDDGIAMGHDGMLYSLPSREIIADSVEYMVNAHCADAMVCISNCDKITPGMLMAAMRLNIPVVFVSGGPMEAGKVEWEDGEKALDLVDAMVAAADDKYTDAQVQAIEEAACPTCGSCSGMFTANSMNCLTEALGLSLPGNGSTLATHADRQRLFIEAGHLIVDLAKRYYEQDDASVLPRSIATVPAFENAMTLDIAMGGSTNTVLHLLAAANEGEVDFDMTDIDRLSRNVPVLCKVAPAKDDVHMEDVHRAGGIMAILGQLERAGLLDSSVHTVHAETMAHALDRWDVSRTNSESVHDFFRAAPGGVRSTTAFSQDRRYAELDLDRQTGVIRDAEHAFSKDGGLAVLYGNLAEDGCIVKTAGVDESILKFSGPARIFESQDSAVSAILTNKVHPGDVVLIRYEGPRGGPGMQEMLYPTSYLKSKGLGKDCALVTDGRFSGGSSGLSIGHVSPEAAEGGTIGLVEEGDLIEIDIPNRKIQLAVDDAVIAERRLKRDEMGWQPDEKRKRKVSKALKAYAALTTSAAKGAVRQI</sequence>
<dbReference type="GO" id="GO:0051537">
    <property type="term" value="F:2 iron, 2 sulfur cluster binding"/>
    <property type="evidence" value="ECO:0007669"/>
    <property type="project" value="UniProtKB-UniRule"/>
</dbReference>
<dbReference type="NCBIfam" id="NF009103">
    <property type="entry name" value="PRK12448.1"/>
    <property type="match status" value="1"/>
</dbReference>
<dbReference type="InterPro" id="IPR020558">
    <property type="entry name" value="DiOHA_6PGluconate_deHydtase_CS"/>
</dbReference>
<dbReference type="eggNOG" id="COG0129">
    <property type="taxonomic scope" value="Bacteria"/>
</dbReference>
<gene>
    <name evidence="15" type="primary">ilvD</name>
    <name evidence="18" type="ORF">R2601_12560</name>
</gene>
<evidence type="ECO:0000259" key="16">
    <source>
        <dbReference type="Pfam" id="PF00920"/>
    </source>
</evidence>
<evidence type="ECO:0000256" key="4">
    <source>
        <dbReference type="ARBA" id="ARBA00022714"/>
    </source>
</evidence>
<evidence type="ECO:0000256" key="6">
    <source>
        <dbReference type="ARBA" id="ARBA00022842"/>
    </source>
</evidence>
<accession>Q0FK18</accession>
<dbReference type="Pfam" id="PF24877">
    <property type="entry name" value="ILV_EDD_C"/>
    <property type="match status" value="1"/>
</dbReference>
<dbReference type="PANTHER" id="PTHR43661:SF3">
    <property type="entry name" value="D-XYLONATE DEHYDRATASE YAGF-RELATED"/>
    <property type="match status" value="1"/>
</dbReference>
<comment type="pathway">
    <text evidence="12 15">Amino-acid biosynthesis; L-valine biosynthesis; L-valine from pyruvate: step 3/4.</text>
</comment>
<dbReference type="PROSITE" id="PS00887">
    <property type="entry name" value="ILVD_EDD_2"/>
    <property type="match status" value="1"/>
</dbReference>
<dbReference type="UniPathway" id="UPA00047">
    <property type="reaction ID" value="UER00057"/>
</dbReference>
<evidence type="ECO:0000256" key="3">
    <source>
        <dbReference type="ARBA" id="ARBA00022605"/>
    </source>
</evidence>
<dbReference type="NCBIfam" id="TIGR00110">
    <property type="entry name" value="ilvD"/>
    <property type="match status" value="1"/>
</dbReference>
<dbReference type="HAMAP" id="MF_00012">
    <property type="entry name" value="IlvD"/>
    <property type="match status" value="1"/>
</dbReference>
<dbReference type="OrthoDB" id="9807077at2"/>
<dbReference type="SUPFAM" id="SSF52016">
    <property type="entry name" value="LeuD/IlvD-like"/>
    <property type="match status" value="1"/>
</dbReference>
<dbReference type="InterPro" id="IPR056740">
    <property type="entry name" value="ILV_EDD_C"/>
</dbReference>
<dbReference type="EC" id="4.2.1.9" evidence="14 15"/>
<evidence type="ECO:0000313" key="19">
    <source>
        <dbReference type="Proteomes" id="UP000006230"/>
    </source>
</evidence>
<comment type="caution">
    <text evidence="18">The sequence shown here is derived from an EMBL/GenBank/DDBJ whole genome shotgun (WGS) entry which is preliminary data.</text>
</comment>
<evidence type="ECO:0000256" key="14">
    <source>
        <dbReference type="ARBA" id="ARBA00029490"/>
    </source>
</evidence>
<keyword evidence="6 15" id="KW-0460">Magnesium</keyword>
<dbReference type="Pfam" id="PF00920">
    <property type="entry name" value="ILVD_EDD_N"/>
    <property type="match status" value="1"/>
</dbReference>
<comment type="function">
    <text evidence="15">Functions in the biosynthesis of branched-chain amino acids. Catalyzes the dehydration of (2R,3R)-2,3-dihydroxy-3-methylpentanoate (2,3-dihydroxy-3-methylvalerate) into 2-oxo-3-methylpentanoate (2-oxo-3-methylvalerate) and of (2R)-2,3-dihydroxy-3-methylbutanoate (2,3-dihydroxyisovalerate) into 2-oxo-3-methylbutanoate (2-oxoisovalerate), the penultimate precursor to L-isoleucine and L-valine, respectively.</text>
</comment>
<dbReference type="STRING" id="314265.R2601_12560"/>
<dbReference type="EMBL" id="AATQ01000044">
    <property type="protein sequence ID" value="EAU44508.1"/>
    <property type="molecule type" value="Genomic_DNA"/>
</dbReference>
<evidence type="ECO:0000256" key="2">
    <source>
        <dbReference type="ARBA" id="ARBA00006486"/>
    </source>
</evidence>
<comment type="pathway">
    <text evidence="13 15">Amino-acid biosynthesis; L-isoleucine biosynthesis; L-isoleucine from 2-oxobutanoate: step 3/4.</text>
</comment>
<comment type="catalytic activity">
    <reaction evidence="11">
        <text>(2R)-2,3-dihydroxy-3-methylbutanoate = 3-methyl-2-oxobutanoate + H2O</text>
        <dbReference type="Rhea" id="RHEA:24809"/>
        <dbReference type="ChEBI" id="CHEBI:11851"/>
        <dbReference type="ChEBI" id="CHEBI:15377"/>
        <dbReference type="ChEBI" id="CHEBI:49072"/>
        <dbReference type="EC" id="4.2.1.9"/>
    </reaction>
    <physiologicalReaction direction="left-to-right" evidence="11">
        <dbReference type="Rhea" id="RHEA:24810"/>
    </physiologicalReaction>
</comment>
<comment type="caution">
    <text evidence="15">Lacks conserved residue(s) required for the propagation of feature annotation.</text>
</comment>
<dbReference type="AlphaFoldDB" id="Q0FK18"/>
<comment type="catalytic activity">
    <reaction evidence="15">
        <text>(2R,3R)-2,3-dihydroxy-3-methylpentanoate = (S)-3-methyl-2-oxopentanoate + H2O</text>
        <dbReference type="Rhea" id="RHEA:27694"/>
        <dbReference type="ChEBI" id="CHEBI:15377"/>
        <dbReference type="ChEBI" id="CHEBI:35146"/>
        <dbReference type="ChEBI" id="CHEBI:49258"/>
        <dbReference type="EC" id="4.2.1.9"/>
    </reaction>
</comment>
<dbReference type="UniPathway" id="UPA00049">
    <property type="reaction ID" value="UER00061"/>
</dbReference>
<keyword evidence="10 15" id="KW-0100">Branched-chain amino acid biosynthesis</keyword>
<dbReference type="RefSeq" id="WP_007794425.1">
    <property type="nucleotide sequence ID" value="NZ_DS022276.1"/>
</dbReference>
<feature type="binding site" evidence="15">
    <location>
        <position position="123"/>
    </location>
    <ligand>
        <name>Mg(2+)</name>
        <dbReference type="ChEBI" id="CHEBI:18420"/>
    </ligand>
</feature>
<dbReference type="GO" id="GO:0000287">
    <property type="term" value="F:magnesium ion binding"/>
    <property type="evidence" value="ECO:0007669"/>
    <property type="project" value="UniProtKB-UniRule"/>
</dbReference>
<feature type="domain" description="Dihydroxy-acid/6-phosphogluconate dehydratase C-terminal" evidence="17">
    <location>
        <begin position="408"/>
        <end position="605"/>
    </location>
</feature>
<feature type="domain" description="Dihydroxy-acid/6-phosphogluconate dehydratase N-terminal" evidence="16">
    <location>
        <begin position="34"/>
        <end position="358"/>
    </location>
</feature>
<dbReference type="PROSITE" id="PS00886">
    <property type="entry name" value="ILVD_EDD_1"/>
    <property type="match status" value="1"/>
</dbReference>
<dbReference type="InterPro" id="IPR042096">
    <property type="entry name" value="Dihydro-acid_dehy_C"/>
</dbReference>
<evidence type="ECO:0000256" key="5">
    <source>
        <dbReference type="ARBA" id="ARBA00022723"/>
    </source>
</evidence>
<dbReference type="Proteomes" id="UP000006230">
    <property type="component" value="Unassembled WGS sequence"/>
</dbReference>
<evidence type="ECO:0000256" key="7">
    <source>
        <dbReference type="ARBA" id="ARBA00023004"/>
    </source>
</evidence>
<evidence type="ECO:0000313" key="18">
    <source>
        <dbReference type="EMBL" id="EAU44508.1"/>
    </source>
</evidence>
<comment type="cofactor">
    <cofactor evidence="1 15">
        <name>Mg(2+)</name>
        <dbReference type="ChEBI" id="CHEBI:18420"/>
    </cofactor>
</comment>
<keyword evidence="3 15" id="KW-0028">Amino-acid biosynthesis</keyword>
<keyword evidence="5 15" id="KW-0479">Metal-binding</keyword>
<organism evidence="18 19">
    <name type="scientific">Salipiger bermudensis (strain DSM 26914 / JCM 13377 / KCTC 12554 / HTCC2601)</name>
    <name type="common">Pelagibaca bermudensis</name>
    <dbReference type="NCBI Taxonomy" id="314265"/>
    <lineage>
        <taxon>Bacteria</taxon>
        <taxon>Pseudomonadati</taxon>
        <taxon>Pseudomonadota</taxon>
        <taxon>Alphaproteobacteria</taxon>
        <taxon>Rhodobacterales</taxon>
        <taxon>Roseobacteraceae</taxon>
        <taxon>Salipiger</taxon>
    </lineage>
</organism>
<reference evidence="18 19" key="1">
    <citation type="journal article" date="2010" name="J. Bacteriol.">
        <title>Genome sequences of Pelagibaca bermudensis HTCC2601T and Maritimibacter alkaliphilus HTCC2654T, the type strains of two marine Roseobacter genera.</title>
        <authorList>
            <person name="Thrash J.C."/>
            <person name="Cho J.C."/>
            <person name="Ferriera S."/>
            <person name="Johnson J."/>
            <person name="Vergin K.L."/>
            <person name="Giovannoni S.J."/>
        </authorList>
    </citation>
    <scope>NUCLEOTIDE SEQUENCE [LARGE SCALE GENOMIC DNA]</scope>
    <source>
        <strain evidence="19">DSM 26914 / JCM 13377 / KCTC 12554 / HTCC2601</strain>
    </source>
</reference>
<evidence type="ECO:0000259" key="17">
    <source>
        <dbReference type="Pfam" id="PF24877"/>
    </source>
</evidence>
<dbReference type="SUPFAM" id="SSF143975">
    <property type="entry name" value="IlvD/EDD N-terminal domain-like"/>
    <property type="match status" value="1"/>
</dbReference>
<keyword evidence="4 15" id="KW-0001">2Fe-2S</keyword>
<evidence type="ECO:0000256" key="11">
    <source>
        <dbReference type="ARBA" id="ARBA00029304"/>
    </source>
</evidence>
<dbReference type="HOGENOM" id="CLU_014271_4_2_5"/>
<evidence type="ECO:0000256" key="15">
    <source>
        <dbReference type="HAMAP-Rule" id="MF_00012"/>
    </source>
</evidence>
<dbReference type="GO" id="GO:0009097">
    <property type="term" value="P:isoleucine biosynthetic process"/>
    <property type="evidence" value="ECO:0007669"/>
    <property type="project" value="UniProtKB-UniRule"/>
</dbReference>
<dbReference type="GO" id="GO:0009099">
    <property type="term" value="P:L-valine biosynthetic process"/>
    <property type="evidence" value="ECO:0007669"/>
    <property type="project" value="UniProtKB-UniRule"/>
</dbReference>
<dbReference type="PANTHER" id="PTHR43661">
    <property type="entry name" value="D-XYLONATE DEHYDRATASE"/>
    <property type="match status" value="1"/>
</dbReference>
<feature type="active site" description="Proton acceptor" evidence="15">
    <location>
        <position position="517"/>
    </location>
</feature>
<comment type="subunit">
    <text evidence="15">Homodimer.</text>
</comment>
<dbReference type="InterPro" id="IPR037237">
    <property type="entry name" value="IlvD/EDD_N"/>
</dbReference>
<dbReference type="Gene3D" id="3.50.30.80">
    <property type="entry name" value="IlvD/EDD C-terminal domain-like"/>
    <property type="match status" value="1"/>
</dbReference>
<feature type="modified residue" description="N6-carboxylysine" evidence="15">
    <location>
        <position position="124"/>
    </location>
</feature>
<feature type="binding site" evidence="15">
    <location>
        <position position="491"/>
    </location>
    <ligand>
        <name>Mg(2+)</name>
        <dbReference type="ChEBI" id="CHEBI:18420"/>
    </ligand>
</feature>
<dbReference type="FunFam" id="3.50.30.80:FF:000001">
    <property type="entry name" value="Dihydroxy-acid dehydratase"/>
    <property type="match status" value="1"/>
</dbReference>
<evidence type="ECO:0000256" key="12">
    <source>
        <dbReference type="ARBA" id="ARBA00029436"/>
    </source>
</evidence>
<evidence type="ECO:0000256" key="13">
    <source>
        <dbReference type="ARBA" id="ARBA00029437"/>
    </source>
</evidence>
<evidence type="ECO:0000256" key="10">
    <source>
        <dbReference type="ARBA" id="ARBA00023304"/>
    </source>
</evidence>
<keyword evidence="7 15" id="KW-0408">Iron</keyword>
<comment type="cofactor">
    <cofactor evidence="15">
        <name>[2Fe-2S] cluster</name>
        <dbReference type="ChEBI" id="CHEBI:190135"/>
    </cofactor>
    <text evidence="15">Binds 1 [2Fe-2S] cluster per subunit. This cluster acts as a Lewis acid cofactor.</text>
</comment>
<protein>
    <recommendedName>
        <fullName evidence="14 15">Dihydroxy-acid dehydratase</fullName>
        <shortName evidence="15">DAD</shortName>
        <ecNumber evidence="14 15">4.2.1.9</ecNumber>
    </recommendedName>
</protein>
<proteinExistence type="inferred from homology"/>
<comment type="similarity">
    <text evidence="2 15">Belongs to the IlvD/Edd family.</text>
</comment>
<feature type="binding site" description="via carbamate group" evidence="15">
    <location>
        <position position="124"/>
    </location>
    <ligand>
        <name>Mg(2+)</name>
        <dbReference type="ChEBI" id="CHEBI:18420"/>
    </ligand>
</feature>
<keyword evidence="19" id="KW-1185">Reference proteome</keyword>
<evidence type="ECO:0000256" key="8">
    <source>
        <dbReference type="ARBA" id="ARBA00023014"/>
    </source>
</evidence>
<dbReference type="InterPro" id="IPR004404">
    <property type="entry name" value="DihydroxyA_deHydtase"/>
</dbReference>
<dbReference type="GO" id="GO:0005829">
    <property type="term" value="C:cytosol"/>
    <property type="evidence" value="ECO:0007669"/>
    <property type="project" value="TreeGrafter"/>
</dbReference>
<keyword evidence="8 15" id="KW-0411">Iron-sulfur</keyword>
<feature type="binding site" evidence="15">
    <location>
        <position position="81"/>
    </location>
    <ligand>
        <name>Mg(2+)</name>
        <dbReference type="ChEBI" id="CHEBI:18420"/>
    </ligand>
</feature>
<evidence type="ECO:0000256" key="1">
    <source>
        <dbReference type="ARBA" id="ARBA00001946"/>
    </source>
</evidence>